<accession>A0A0L0DHD2</accession>
<evidence type="ECO:0000313" key="3">
    <source>
        <dbReference type="EMBL" id="KNC50718.1"/>
    </source>
</evidence>
<evidence type="ECO:0000259" key="2">
    <source>
        <dbReference type="Pfam" id="PF14846"/>
    </source>
</evidence>
<name>A0A0L0DHD2_THETB</name>
<feature type="compositionally biased region" description="Low complexity" evidence="1">
    <location>
        <begin position="42"/>
        <end position="60"/>
    </location>
</feature>
<dbReference type="GeneID" id="25565725"/>
<organism evidence="3 4">
    <name type="scientific">Thecamonas trahens ATCC 50062</name>
    <dbReference type="NCBI Taxonomy" id="461836"/>
    <lineage>
        <taxon>Eukaryota</taxon>
        <taxon>Apusozoa</taxon>
        <taxon>Apusomonadida</taxon>
        <taxon>Apusomonadidae</taxon>
        <taxon>Thecamonas</taxon>
    </lineage>
</organism>
<gene>
    <name evidence="3" type="ORF">AMSG_06607</name>
</gene>
<dbReference type="AlphaFoldDB" id="A0A0L0DHD2"/>
<feature type="region of interest" description="Disordered" evidence="1">
    <location>
        <begin position="1"/>
        <end position="20"/>
    </location>
</feature>
<dbReference type="InterPro" id="IPR027831">
    <property type="entry name" value="DUF4485"/>
</dbReference>
<feature type="compositionally biased region" description="Polar residues" evidence="1">
    <location>
        <begin position="1"/>
        <end position="18"/>
    </location>
</feature>
<keyword evidence="4" id="KW-1185">Reference proteome</keyword>
<dbReference type="Proteomes" id="UP000054408">
    <property type="component" value="Unassembled WGS sequence"/>
</dbReference>
<dbReference type="Pfam" id="PF14846">
    <property type="entry name" value="DUF4485"/>
    <property type="match status" value="1"/>
</dbReference>
<evidence type="ECO:0000256" key="1">
    <source>
        <dbReference type="SAM" id="MobiDB-lite"/>
    </source>
</evidence>
<feature type="domain" description="DUF4485" evidence="2">
    <location>
        <begin position="128"/>
        <end position="224"/>
    </location>
</feature>
<proteinExistence type="predicted"/>
<sequence length="230" mass="25176">MVYSSLSASSPPQATLSPDSRLFVETVLAGRAKPYSGVGAGSVVRVPSPSPSHSHSPVRSVDQRHTPRSPHSPIFLPADRKQPRPSPRPEPVARRLSPSPASRPSPPAKGRRGKGGKVTSKEAKQMLDEAFWAALYRIDHAVKSLRLTGSISRADAVRVRKWVDKLSAPLFNVAWLRNRNLHAAVLASILSSHSTCPASRNGRLWVAPFDKLPYDGPLRALPRHMRMYVV</sequence>
<feature type="region of interest" description="Disordered" evidence="1">
    <location>
        <begin position="34"/>
        <end position="120"/>
    </location>
</feature>
<dbReference type="EMBL" id="GL349462">
    <property type="protein sequence ID" value="KNC50718.1"/>
    <property type="molecule type" value="Genomic_DNA"/>
</dbReference>
<dbReference type="RefSeq" id="XP_013756687.1">
    <property type="nucleotide sequence ID" value="XM_013901233.1"/>
</dbReference>
<reference evidence="3 4" key="1">
    <citation type="submission" date="2010-05" db="EMBL/GenBank/DDBJ databases">
        <title>The Genome Sequence of Thecamonas trahens ATCC 50062.</title>
        <authorList>
            <consortium name="The Broad Institute Genome Sequencing Platform"/>
            <person name="Russ C."/>
            <person name="Cuomo C."/>
            <person name="Shea T."/>
            <person name="Young S.K."/>
            <person name="Zeng Q."/>
            <person name="Koehrsen M."/>
            <person name="Haas B."/>
            <person name="Borodovsky M."/>
            <person name="Guigo R."/>
            <person name="Alvarado L."/>
            <person name="Berlin A."/>
            <person name="Bochicchio J."/>
            <person name="Borenstein D."/>
            <person name="Chapman S."/>
            <person name="Chen Z."/>
            <person name="Freedman E."/>
            <person name="Gellesch M."/>
            <person name="Goldberg J."/>
            <person name="Griggs A."/>
            <person name="Gujja S."/>
            <person name="Heilman E."/>
            <person name="Heiman D."/>
            <person name="Hepburn T."/>
            <person name="Howarth C."/>
            <person name="Jen D."/>
            <person name="Larson L."/>
            <person name="Mehta T."/>
            <person name="Park D."/>
            <person name="Pearson M."/>
            <person name="Roberts A."/>
            <person name="Saif S."/>
            <person name="Shenoy N."/>
            <person name="Sisk P."/>
            <person name="Stolte C."/>
            <person name="Sykes S."/>
            <person name="Thomson T."/>
            <person name="Walk T."/>
            <person name="White J."/>
            <person name="Yandava C."/>
            <person name="Burger G."/>
            <person name="Gray M.W."/>
            <person name="Holland P.W.H."/>
            <person name="King N."/>
            <person name="Lang F.B.F."/>
            <person name="Roger A.J."/>
            <person name="Ruiz-Trillo I."/>
            <person name="Lander E."/>
            <person name="Nusbaum C."/>
        </authorList>
    </citation>
    <scope>NUCLEOTIDE SEQUENCE [LARGE SCALE GENOMIC DNA]</scope>
    <source>
        <strain evidence="3 4">ATCC 50062</strain>
    </source>
</reference>
<evidence type="ECO:0000313" key="4">
    <source>
        <dbReference type="Proteomes" id="UP000054408"/>
    </source>
</evidence>
<protein>
    <recommendedName>
        <fullName evidence="2">DUF4485 domain-containing protein</fullName>
    </recommendedName>
</protein>